<keyword evidence="2" id="KW-1185">Reference proteome</keyword>
<protein>
    <submittedName>
        <fullName evidence="1">Uncharacterized protein</fullName>
    </submittedName>
</protein>
<evidence type="ECO:0000313" key="1">
    <source>
        <dbReference type="EMBL" id="GFS82492.1"/>
    </source>
</evidence>
<comment type="caution">
    <text evidence="1">The sequence shown here is derived from an EMBL/GenBank/DDBJ whole genome shotgun (WGS) entry which is preliminary data.</text>
</comment>
<sequence>MVRGTQTHGIRAHSIIMWNLQPIILTNIVLTNAAATIDVAFG</sequence>
<dbReference type="Proteomes" id="UP000887013">
    <property type="component" value="Unassembled WGS sequence"/>
</dbReference>
<feature type="non-terminal residue" evidence="1">
    <location>
        <position position="42"/>
    </location>
</feature>
<gene>
    <name evidence="1" type="ORF">NPIL_360031</name>
</gene>
<accession>A0A8X6MXA1</accession>
<name>A0A8X6MXA1_NEPPI</name>
<reference evidence="1" key="1">
    <citation type="submission" date="2020-08" db="EMBL/GenBank/DDBJ databases">
        <title>Multicomponent nature underlies the extraordinary mechanical properties of spider dragline silk.</title>
        <authorList>
            <person name="Kono N."/>
            <person name="Nakamura H."/>
            <person name="Mori M."/>
            <person name="Yoshida Y."/>
            <person name="Ohtoshi R."/>
            <person name="Malay A.D."/>
            <person name="Moran D.A.P."/>
            <person name="Tomita M."/>
            <person name="Numata K."/>
            <person name="Arakawa K."/>
        </authorList>
    </citation>
    <scope>NUCLEOTIDE SEQUENCE</scope>
</reference>
<organism evidence="1 2">
    <name type="scientific">Nephila pilipes</name>
    <name type="common">Giant wood spider</name>
    <name type="synonym">Nephila maculata</name>
    <dbReference type="NCBI Taxonomy" id="299642"/>
    <lineage>
        <taxon>Eukaryota</taxon>
        <taxon>Metazoa</taxon>
        <taxon>Ecdysozoa</taxon>
        <taxon>Arthropoda</taxon>
        <taxon>Chelicerata</taxon>
        <taxon>Arachnida</taxon>
        <taxon>Araneae</taxon>
        <taxon>Araneomorphae</taxon>
        <taxon>Entelegynae</taxon>
        <taxon>Araneoidea</taxon>
        <taxon>Nephilidae</taxon>
        <taxon>Nephila</taxon>
    </lineage>
</organism>
<dbReference type="AlphaFoldDB" id="A0A8X6MXA1"/>
<proteinExistence type="predicted"/>
<dbReference type="EMBL" id="BMAW01097999">
    <property type="protein sequence ID" value="GFS82492.1"/>
    <property type="molecule type" value="Genomic_DNA"/>
</dbReference>
<evidence type="ECO:0000313" key="2">
    <source>
        <dbReference type="Proteomes" id="UP000887013"/>
    </source>
</evidence>